<dbReference type="EMBL" id="VLTK01000009">
    <property type="protein sequence ID" value="TSI14151.1"/>
    <property type="molecule type" value="Genomic_DNA"/>
</dbReference>
<sequence length="328" mass="37383">MEKELHEPVDMCLSDGTLNEAAVGWSRFPLHRANLKGWGRRKRFDYWCIVSPEMILAFSISDTDYKSATSLFFLDRTTQTETTAGSMDWFRSNPTSRAPWGTQPIHSGKKDIDISVTPGDQAMMLNVATAHVNAEVEVSIPDDHQSMGVLVPWSKRRFQYTRKDNCLTASGRVRANGVTYLLDEKTTTATMDHGRGKWPYETLWNWASGSGMTNGEEIGLQFGAKWTAGTPSTENALRLGGQIEKISEELEWTYDTENWMAPWTIKGERVDLQFTPEYHRHSEFDKKVVSSREDQAFGYFSGTVWSLSGRAYPVEKVFGWAEEVHRRW</sequence>
<dbReference type="InterPro" id="IPR021243">
    <property type="entry name" value="DUF2804"/>
</dbReference>
<comment type="caution">
    <text evidence="1">The sequence shown here is derived from an EMBL/GenBank/DDBJ whole genome shotgun (WGS) entry which is preliminary data.</text>
</comment>
<dbReference type="PANTHER" id="PTHR35868:SF3">
    <property type="entry name" value="DUF2804 DOMAIN-CONTAINING PROTEIN"/>
    <property type="match status" value="1"/>
</dbReference>
<dbReference type="OrthoDB" id="9762066at2"/>
<accession>A0A556C9S0</accession>
<gene>
    <name evidence="1" type="ORF">FO013_15510</name>
</gene>
<dbReference type="Pfam" id="PF10974">
    <property type="entry name" value="DUF2804"/>
    <property type="match status" value="1"/>
</dbReference>
<evidence type="ECO:0000313" key="2">
    <source>
        <dbReference type="Proteomes" id="UP000316406"/>
    </source>
</evidence>
<protein>
    <submittedName>
        <fullName evidence="1">DUF2804 domain-containing protein</fullName>
    </submittedName>
</protein>
<evidence type="ECO:0000313" key="1">
    <source>
        <dbReference type="EMBL" id="TSI14151.1"/>
    </source>
</evidence>
<dbReference type="RefSeq" id="WP_143923461.1">
    <property type="nucleotide sequence ID" value="NZ_VLTK01000009.1"/>
</dbReference>
<keyword evidence="2" id="KW-1185">Reference proteome</keyword>
<dbReference type="PANTHER" id="PTHR35868">
    <property type="entry name" value="DUF2804 DOMAIN-CONTAINING PROTEIN-RELATED"/>
    <property type="match status" value="1"/>
</dbReference>
<dbReference type="AlphaFoldDB" id="A0A556C9S0"/>
<proteinExistence type="predicted"/>
<reference evidence="1 2" key="1">
    <citation type="submission" date="2019-07" db="EMBL/GenBank/DDBJ databases">
        <title>Draft genome sequence of Brevibacterium aurantiacum XU54 isolated from Xinjiang China.</title>
        <authorList>
            <person name="Xu X."/>
        </authorList>
    </citation>
    <scope>NUCLEOTIDE SEQUENCE [LARGE SCALE GENOMIC DNA]</scope>
    <source>
        <strain evidence="1 2">XU54</strain>
    </source>
</reference>
<dbReference type="Proteomes" id="UP000316406">
    <property type="component" value="Unassembled WGS sequence"/>
</dbReference>
<organism evidence="1 2">
    <name type="scientific">Brevibacterium aurantiacum</name>
    <dbReference type="NCBI Taxonomy" id="273384"/>
    <lineage>
        <taxon>Bacteria</taxon>
        <taxon>Bacillati</taxon>
        <taxon>Actinomycetota</taxon>
        <taxon>Actinomycetes</taxon>
        <taxon>Micrococcales</taxon>
        <taxon>Brevibacteriaceae</taxon>
        <taxon>Brevibacterium</taxon>
    </lineage>
</organism>
<name>A0A556C9S0_BREAU</name>